<dbReference type="PROSITE" id="PS51094">
    <property type="entry name" value="PTS_EIIA_TYPE_2"/>
    <property type="match status" value="1"/>
</dbReference>
<dbReference type="SUPFAM" id="SSF55804">
    <property type="entry name" value="Phoshotransferase/anion transport protein"/>
    <property type="match status" value="1"/>
</dbReference>
<dbReference type="InterPro" id="IPR016152">
    <property type="entry name" value="PTrfase/Anion_transptr"/>
</dbReference>
<evidence type="ECO:0000256" key="2">
    <source>
        <dbReference type="ARBA" id="ARBA00023015"/>
    </source>
</evidence>
<feature type="domain" description="PRD" evidence="6">
    <location>
        <begin position="287"/>
        <end position="397"/>
    </location>
</feature>
<keyword evidence="1" id="KW-0677">Repeat</keyword>
<dbReference type="SUPFAM" id="SSF46785">
    <property type="entry name" value="Winged helix' DNA-binding domain"/>
    <property type="match status" value="1"/>
</dbReference>
<dbReference type="InterPro" id="IPR036390">
    <property type="entry name" value="WH_DNA-bd_sf"/>
</dbReference>
<dbReference type="GO" id="GO:0006355">
    <property type="term" value="P:regulation of DNA-templated transcription"/>
    <property type="evidence" value="ECO:0007669"/>
    <property type="project" value="InterPro"/>
</dbReference>
<evidence type="ECO:0000259" key="6">
    <source>
        <dbReference type="PROSITE" id="PS51372"/>
    </source>
</evidence>
<dbReference type="Gene3D" id="1.10.10.10">
    <property type="entry name" value="Winged helix-like DNA-binding domain superfamily/Winged helix DNA-binding domain"/>
    <property type="match status" value="1"/>
</dbReference>
<dbReference type="SUPFAM" id="SSF63520">
    <property type="entry name" value="PTS-regulatory domain, PRD"/>
    <property type="match status" value="1"/>
</dbReference>
<dbReference type="PANTHER" id="PTHR30185:SF18">
    <property type="entry name" value="TRANSCRIPTIONAL REGULATOR MTLR"/>
    <property type="match status" value="1"/>
</dbReference>
<dbReference type="OrthoDB" id="3175596at2"/>
<dbReference type="Pfam" id="PF00874">
    <property type="entry name" value="PRD"/>
    <property type="match status" value="1"/>
</dbReference>
<name>A0A410QGK6_9FIRM</name>
<dbReference type="Pfam" id="PF05043">
    <property type="entry name" value="Mga"/>
    <property type="match status" value="1"/>
</dbReference>
<sequence length="638" mass="75152">MLQEGKAEVKEWRKVLVSLVKKWYLILNTLLVKEYITVEKLSDITQTTSQTLKKNIELLNDQLKGIASILWEKGSYYLYIENYSAFKEIMNGELKKDMDFNSSSKRIAFILKTLLNTKGFVTMDSLAERIEVSRGTVNKDVKNIKKIISDFGISLYGIPNKGIKIVGDELNRRLLLLYYVYDYYFADYKLKKSTVEYIDKIAEEYQLSNYNTAIMKKVVGITLDRVGKGFYINKEIPYYNNYEGNSSFIKRFLYHLEKEYDIALGPYDRDFVIFPVNIRNSAYVKKESMEKYEKGIKDLFNDMIRKIRANFMLELDDNQLFEEMKYHLMFMVNRLVFHIESFNLFYDEIEKKYPFSYELAKMAANVIESRLMISVAQPEISYLAVYFELILYHKDRENRQKQIAIVSNFGKGTSMLIKKQIQEILGPEVTILQFSEQNYTKQNFKIFFAVFTTFPIEIDKRIPVIQVANLFDNNWVISEWNKIEQEQNFDIAYIDFSFTVLDEEKSYFDNVKFMICRLIKDKKLNPNFINLWQEREKKQSTIFEQGIAFPHTLNKGFNKIVLSVGVFKNQLFVGNQSIQIVFLAGIPENIDDGAENSLLEMYDLIFRIARRKEIHQKIGETTNGKEFISLLKREGILR</sequence>
<dbReference type="InterPro" id="IPR036388">
    <property type="entry name" value="WH-like_DNA-bd_sf"/>
</dbReference>
<dbReference type="KEGG" id="spoa:EQM13_16970"/>
<keyword evidence="2" id="KW-0805">Transcription regulation</keyword>
<evidence type="ECO:0000313" key="8">
    <source>
        <dbReference type="Proteomes" id="UP000287969"/>
    </source>
</evidence>
<dbReference type="Gene3D" id="3.40.930.10">
    <property type="entry name" value="Mannitol-specific EII, Chain A"/>
    <property type="match status" value="1"/>
</dbReference>
<evidence type="ECO:0000313" key="7">
    <source>
        <dbReference type="EMBL" id="QAT63140.1"/>
    </source>
</evidence>
<dbReference type="InterPro" id="IPR007737">
    <property type="entry name" value="Mga_HTH"/>
</dbReference>
<dbReference type="PANTHER" id="PTHR30185">
    <property type="entry name" value="CRYPTIC BETA-GLUCOSIDE BGL OPERON ANTITERMINATOR"/>
    <property type="match status" value="1"/>
</dbReference>
<evidence type="ECO:0000256" key="1">
    <source>
        <dbReference type="ARBA" id="ARBA00022737"/>
    </source>
</evidence>
<dbReference type="Pfam" id="PF00359">
    <property type="entry name" value="PTS_EIIA_2"/>
    <property type="match status" value="1"/>
</dbReference>
<accession>A0A410QGK6</accession>
<dbReference type="EMBL" id="CP035282">
    <property type="protein sequence ID" value="QAT63140.1"/>
    <property type="molecule type" value="Genomic_DNA"/>
</dbReference>
<evidence type="ECO:0000259" key="5">
    <source>
        <dbReference type="PROSITE" id="PS51094"/>
    </source>
</evidence>
<keyword evidence="4" id="KW-0804">Transcription</keyword>
<dbReference type="Proteomes" id="UP000287969">
    <property type="component" value="Chromosome"/>
</dbReference>
<dbReference type="PROSITE" id="PS51372">
    <property type="entry name" value="PRD_2"/>
    <property type="match status" value="1"/>
</dbReference>
<keyword evidence="3" id="KW-0010">Activator</keyword>
<dbReference type="Gene3D" id="1.10.1790.10">
    <property type="entry name" value="PRD domain"/>
    <property type="match status" value="1"/>
</dbReference>
<reference evidence="8" key="1">
    <citation type="submission" date="2019-01" db="EMBL/GenBank/DDBJ databases">
        <title>Draft genomes of a novel of Sporanaerobacter strains.</title>
        <authorList>
            <person name="Ma S."/>
        </authorList>
    </citation>
    <scope>NUCLEOTIDE SEQUENCE [LARGE SCALE GENOMIC DNA]</scope>
    <source>
        <strain evidence="8">NJN-17</strain>
    </source>
</reference>
<protein>
    <submittedName>
        <fullName evidence="7">PRD domain-containing protein</fullName>
    </submittedName>
</protein>
<gene>
    <name evidence="7" type="ORF">EQM13_16970</name>
</gene>
<proteinExistence type="predicted"/>
<dbReference type="InterPro" id="IPR036634">
    <property type="entry name" value="PRD_sf"/>
</dbReference>
<dbReference type="InterPro" id="IPR011608">
    <property type="entry name" value="PRD"/>
</dbReference>
<keyword evidence="8" id="KW-1185">Reference proteome</keyword>
<feature type="domain" description="PTS EIIA type-2" evidence="5">
    <location>
        <begin position="490"/>
        <end position="634"/>
    </location>
</feature>
<dbReference type="AlphaFoldDB" id="A0A410QGK6"/>
<evidence type="ECO:0000256" key="4">
    <source>
        <dbReference type="ARBA" id="ARBA00023163"/>
    </source>
</evidence>
<organism evidence="7 8">
    <name type="scientific">Acidilutibacter cellobiosedens</name>
    <dbReference type="NCBI Taxonomy" id="2507161"/>
    <lineage>
        <taxon>Bacteria</taxon>
        <taxon>Bacillati</taxon>
        <taxon>Bacillota</taxon>
        <taxon>Tissierellia</taxon>
        <taxon>Tissierellales</taxon>
        <taxon>Acidilutibacteraceae</taxon>
        <taxon>Acidilutibacter</taxon>
    </lineage>
</organism>
<evidence type="ECO:0000256" key="3">
    <source>
        <dbReference type="ARBA" id="ARBA00023159"/>
    </source>
</evidence>
<dbReference type="InterPro" id="IPR002178">
    <property type="entry name" value="PTS_EIIA_type-2_dom"/>
</dbReference>
<dbReference type="InterPro" id="IPR050661">
    <property type="entry name" value="BglG_antiterminators"/>
</dbReference>